<dbReference type="Proteomes" id="UP001479290">
    <property type="component" value="Unassembled WGS sequence"/>
</dbReference>
<evidence type="ECO:0000259" key="6">
    <source>
        <dbReference type="Pfam" id="PF04548"/>
    </source>
</evidence>
<comment type="caution">
    <text evidence="7">The sequence shown here is derived from an EMBL/GenBank/DDBJ whole genome shotgun (WGS) entry which is preliminary data.</text>
</comment>
<reference evidence="7 8" key="1">
    <citation type="submission" date="2024-05" db="EMBL/GenBank/DDBJ databases">
        <title>A high-quality chromosomal-level genome assembly of Topmouth culter (Culter alburnus).</title>
        <authorList>
            <person name="Zhao H."/>
        </authorList>
    </citation>
    <scope>NUCLEOTIDE SEQUENCE [LARGE SCALE GENOMIC DNA]</scope>
    <source>
        <strain evidence="7">CATC2023</strain>
        <tissue evidence="7">Muscle</tissue>
    </source>
</reference>
<dbReference type="GO" id="GO:0005525">
    <property type="term" value="F:GTP binding"/>
    <property type="evidence" value="ECO:0007669"/>
    <property type="project" value="UniProtKB-KW"/>
</dbReference>
<comment type="similarity">
    <text evidence="1">Belongs to the TRAFAC class TrmE-Era-EngA-EngB-Septin-like GTPase superfamily. AIG1/Toc34/Toc159-like paraseptin GTPase family. IAN subfamily.</text>
</comment>
<dbReference type="InterPro" id="IPR045058">
    <property type="entry name" value="GIMA/IAN/Toc"/>
</dbReference>
<dbReference type="Pfam" id="PF04548">
    <property type="entry name" value="AIG1"/>
    <property type="match status" value="1"/>
</dbReference>
<keyword evidence="5" id="KW-1133">Transmembrane helix</keyword>
<evidence type="ECO:0000313" key="7">
    <source>
        <dbReference type="EMBL" id="KAK9972815.1"/>
    </source>
</evidence>
<evidence type="ECO:0000313" key="8">
    <source>
        <dbReference type="Proteomes" id="UP001479290"/>
    </source>
</evidence>
<dbReference type="PANTHER" id="PTHR10903:SF107">
    <property type="entry name" value="GTPASE IMAP FAMILY MEMBER 4-LIKE-RELATED"/>
    <property type="match status" value="1"/>
</dbReference>
<feature type="domain" description="AIG1-type G" evidence="6">
    <location>
        <begin position="17"/>
        <end position="150"/>
    </location>
</feature>
<feature type="transmembrane region" description="Helical" evidence="5">
    <location>
        <begin position="241"/>
        <end position="257"/>
    </location>
</feature>
<sequence>MAAKPSQGGSPVQADLRIVIIGNAGDEKNKVVKSVLNCENPTGVKVGLCTLHQCEHEGRRIRIVEAPGWDKVSTQQSAENIKEEVERSVSLCPPGPHTLLLVIPVRISEEPSTSDITAAQMHMELLSERVWKHTILLFDCDEGVEEPQIKDAQIHELLKKIDNLVKENHGDFFIPQAELIQQKTQEASAESEIRHRRGSLDSPPSLNKDKGDSGEKKETTEADKHTPSEDTPKINMDAKQFVVILMAVVVAFIGAVAGAQNGVWGSCMGIIFGIIVGILLASFSMYIYTHIYSRSYLKKPTQRTS</sequence>
<dbReference type="EMBL" id="JAWDJR010000006">
    <property type="protein sequence ID" value="KAK9972815.1"/>
    <property type="molecule type" value="Genomic_DNA"/>
</dbReference>
<keyword evidence="5" id="KW-0472">Membrane</keyword>
<evidence type="ECO:0000256" key="3">
    <source>
        <dbReference type="ARBA" id="ARBA00023134"/>
    </source>
</evidence>
<keyword evidence="3" id="KW-0342">GTP-binding</keyword>
<proteinExistence type="inferred from homology"/>
<evidence type="ECO:0000256" key="2">
    <source>
        <dbReference type="ARBA" id="ARBA00022741"/>
    </source>
</evidence>
<dbReference type="InterPro" id="IPR027417">
    <property type="entry name" value="P-loop_NTPase"/>
</dbReference>
<protein>
    <recommendedName>
        <fullName evidence="6">AIG1-type G domain-containing protein</fullName>
    </recommendedName>
</protein>
<name>A0AAW2AGI2_CULAL</name>
<evidence type="ECO:0000256" key="5">
    <source>
        <dbReference type="SAM" id="Phobius"/>
    </source>
</evidence>
<feature type="compositionally biased region" description="Basic and acidic residues" evidence="4">
    <location>
        <begin position="207"/>
        <end position="232"/>
    </location>
</feature>
<keyword evidence="5" id="KW-0812">Transmembrane</keyword>
<keyword evidence="2" id="KW-0547">Nucleotide-binding</keyword>
<dbReference type="Gene3D" id="3.40.50.300">
    <property type="entry name" value="P-loop containing nucleotide triphosphate hydrolases"/>
    <property type="match status" value="1"/>
</dbReference>
<accession>A0AAW2AGI2</accession>
<evidence type="ECO:0000256" key="4">
    <source>
        <dbReference type="SAM" id="MobiDB-lite"/>
    </source>
</evidence>
<dbReference type="PANTHER" id="PTHR10903">
    <property type="entry name" value="GTPASE, IMAP FAMILY MEMBER-RELATED"/>
    <property type="match status" value="1"/>
</dbReference>
<feature type="region of interest" description="Disordered" evidence="4">
    <location>
        <begin position="184"/>
        <end position="232"/>
    </location>
</feature>
<organism evidence="7 8">
    <name type="scientific">Culter alburnus</name>
    <name type="common">Topmouth culter</name>
    <dbReference type="NCBI Taxonomy" id="194366"/>
    <lineage>
        <taxon>Eukaryota</taxon>
        <taxon>Metazoa</taxon>
        <taxon>Chordata</taxon>
        <taxon>Craniata</taxon>
        <taxon>Vertebrata</taxon>
        <taxon>Euteleostomi</taxon>
        <taxon>Actinopterygii</taxon>
        <taxon>Neopterygii</taxon>
        <taxon>Teleostei</taxon>
        <taxon>Ostariophysi</taxon>
        <taxon>Cypriniformes</taxon>
        <taxon>Xenocyprididae</taxon>
        <taxon>Xenocypridinae</taxon>
        <taxon>Culter</taxon>
    </lineage>
</organism>
<dbReference type="SUPFAM" id="SSF52540">
    <property type="entry name" value="P-loop containing nucleoside triphosphate hydrolases"/>
    <property type="match status" value="1"/>
</dbReference>
<dbReference type="InterPro" id="IPR006703">
    <property type="entry name" value="G_AIG1"/>
</dbReference>
<dbReference type="AlphaFoldDB" id="A0AAW2AGI2"/>
<keyword evidence="8" id="KW-1185">Reference proteome</keyword>
<evidence type="ECO:0000256" key="1">
    <source>
        <dbReference type="ARBA" id="ARBA00008535"/>
    </source>
</evidence>
<gene>
    <name evidence="7" type="ORF">ABG768_023579</name>
</gene>
<feature type="transmembrane region" description="Helical" evidence="5">
    <location>
        <begin position="263"/>
        <end position="288"/>
    </location>
</feature>